<dbReference type="InterPro" id="IPR042099">
    <property type="entry name" value="ANL_N_sf"/>
</dbReference>
<protein>
    <submittedName>
        <fullName evidence="5">AMP-binding protein</fullName>
    </submittedName>
</protein>
<evidence type="ECO:0000313" key="5">
    <source>
        <dbReference type="EMBL" id="MES0873884.1"/>
    </source>
</evidence>
<dbReference type="Proteomes" id="UP001465331">
    <property type="component" value="Unassembled WGS sequence"/>
</dbReference>
<evidence type="ECO:0000313" key="6">
    <source>
        <dbReference type="Proteomes" id="UP001465331"/>
    </source>
</evidence>
<evidence type="ECO:0000256" key="2">
    <source>
        <dbReference type="ARBA" id="ARBA00022840"/>
    </source>
</evidence>
<dbReference type="Gene3D" id="3.30.300.30">
    <property type="match status" value="1"/>
</dbReference>
<dbReference type="SUPFAM" id="SSF56801">
    <property type="entry name" value="Acetyl-CoA synthetase-like"/>
    <property type="match status" value="1"/>
</dbReference>
<dbReference type="PANTHER" id="PTHR43272">
    <property type="entry name" value="LONG-CHAIN-FATTY-ACID--COA LIGASE"/>
    <property type="match status" value="1"/>
</dbReference>
<dbReference type="Pfam" id="PF23562">
    <property type="entry name" value="AMP-binding_C_3"/>
    <property type="match status" value="1"/>
</dbReference>
<accession>A0ABV2A9S0</accession>
<comment type="caution">
    <text evidence="5">The sequence shown here is derived from an EMBL/GenBank/DDBJ whole genome shotgun (WGS) entry which is preliminary data.</text>
</comment>
<dbReference type="RefSeq" id="WP_352888762.1">
    <property type="nucleotide sequence ID" value="NZ_JBEPIJ010000007.1"/>
</dbReference>
<keyword evidence="6" id="KW-1185">Reference proteome</keyword>
<feature type="domain" description="AMP-dependent synthetase/ligase" evidence="4">
    <location>
        <begin position="18"/>
        <end position="389"/>
    </location>
</feature>
<name>A0ABV2A9S0_9GAMM</name>
<keyword evidence="2" id="KW-0067">ATP-binding</keyword>
<dbReference type="Gene3D" id="3.40.50.12780">
    <property type="entry name" value="N-terminal domain of ligase-like"/>
    <property type="match status" value="1"/>
</dbReference>
<evidence type="ECO:0000256" key="3">
    <source>
        <dbReference type="ARBA" id="ARBA00024484"/>
    </source>
</evidence>
<dbReference type="EMBL" id="JBEPIJ010000007">
    <property type="protein sequence ID" value="MES0873884.1"/>
    <property type="molecule type" value="Genomic_DNA"/>
</dbReference>
<sequence>MSAASTPRTPLACIYDWERRCPDTVHFTQPVGGGNVVEYTWKQAVDQARRIAAYLQSLNFPPKSQIAILGKNSAHWIIADWAIWMAGHVTVPLYPTLAADTVRYILEHSESKLLFVGKLDGWAAMKPGVPKDLPVVTLPLAPPTEGEQWDDILARTAPLQGNPDRDLDEMATIVYTSGSTGQPKGVMQSFRSFYVCGTKMVDIMPSKPDDRMISYLPLAHVAERIVVETQSTYHGFHVFFAESLETFLDDLKRARPTIFFSVPRLWTKFQLGVEAKLPKKKQEILFRIPILGRRVKRKILEGLGLDHVRIGLTGAAPLPPPTIAWYRSLGLELLEAYGMTENMAYSHFSRPNAARIGYVGQANVGVECRIDPETREVLVKSPGQMMGYFKEPQKTAECYTADGFFKTGDMGEIDSEGRLRITGRVKELFKTSKGKYVAPVPIENKLGAHPKVEAVCVGGANQPATFALMLLAEDARKAAANDADYRAALEGELKTLIDEVNAGLDPHEQLAFAVVVKEPWTIDNGALTPTMKIRRNVIEERTAPKIDGWFAARKAVIWDA</sequence>
<dbReference type="PROSITE" id="PS00455">
    <property type="entry name" value="AMP_BINDING"/>
    <property type="match status" value="1"/>
</dbReference>
<dbReference type="Pfam" id="PF00501">
    <property type="entry name" value="AMP-binding"/>
    <property type="match status" value="1"/>
</dbReference>
<dbReference type="PANTHER" id="PTHR43272:SF33">
    <property type="entry name" value="AMP-BINDING DOMAIN-CONTAINING PROTEIN-RELATED"/>
    <property type="match status" value="1"/>
</dbReference>
<evidence type="ECO:0000259" key="4">
    <source>
        <dbReference type="Pfam" id="PF00501"/>
    </source>
</evidence>
<organism evidence="5 6">
    <name type="scientific">Sinimarinibacterium thermocellulolyticum</name>
    <dbReference type="NCBI Taxonomy" id="3170016"/>
    <lineage>
        <taxon>Bacteria</taxon>
        <taxon>Pseudomonadati</taxon>
        <taxon>Pseudomonadota</taxon>
        <taxon>Gammaproteobacteria</taxon>
        <taxon>Nevskiales</taxon>
        <taxon>Nevskiaceae</taxon>
        <taxon>Sinimarinibacterium</taxon>
    </lineage>
</organism>
<comment type="catalytic activity">
    <reaction evidence="3">
        <text>a long-chain fatty acid + ATP + CoA = a long-chain fatty acyl-CoA + AMP + diphosphate</text>
        <dbReference type="Rhea" id="RHEA:15421"/>
        <dbReference type="ChEBI" id="CHEBI:30616"/>
        <dbReference type="ChEBI" id="CHEBI:33019"/>
        <dbReference type="ChEBI" id="CHEBI:57287"/>
        <dbReference type="ChEBI" id="CHEBI:57560"/>
        <dbReference type="ChEBI" id="CHEBI:83139"/>
        <dbReference type="ChEBI" id="CHEBI:456215"/>
        <dbReference type="EC" id="6.2.1.3"/>
    </reaction>
    <physiologicalReaction direction="left-to-right" evidence="3">
        <dbReference type="Rhea" id="RHEA:15422"/>
    </physiologicalReaction>
</comment>
<dbReference type="InterPro" id="IPR045851">
    <property type="entry name" value="AMP-bd_C_sf"/>
</dbReference>
<reference evidence="5 6" key="1">
    <citation type="submission" date="2024-06" db="EMBL/GenBank/DDBJ databases">
        <authorList>
            <person name="Li Z."/>
            <person name="Jiang Y."/>
        </authorList>
    </citation>
    <scope>NUCLEOTIDE SEQUENCE [LARGE SCALE GENOMIC DNA]</scope>
    <source>
        <strain evidence="5 6">HSW-8</strain>
    </source>
</reference>
<proteinExistence type="predicted"/>
<dbReference type="InterPro" id="IPR000873">
    <property type="entry name" value="AMP-dep_synth/lig_dom"/>
</dbReference>
<evidence type="ECO:0000256" key="1">
    <source>
        <dbReference type="ARBA" id="ARBA00022741"/>
    </source>
</evidence>
<dbReference type="InterPro" id="IPR020845">
    <property type="entry name" value="AMP-binding_CS"/>
</dbReference>
<keyword evidence="1" id="KW-0547">Nucleotide-binding</keyword>
<gene>
    <name evidence="5" type="ORF">ABSH63_07710</name>
</gene>